<dbReference type="EMBL" id="JAJJMB010009038">
    <property type="protein sequence ID" value="KAI3916989.1"/>
    <property type="molecule type" value="Genomic_DNA"/>
</dbReference>
<dbReference type="InterPro" id="IPR035513">
    <property type="entry name" value="Invertase/methylesterase_inhib"/>
</dbReference>
<comment type="similarity">
    <text evidence="3">In the C-terminal section; belongs to the pectinesterase family.</text>
</comment>
<dbReference type="InterPro" id="IPR000070">
    <property type="entry name" value="Pectinesterase_cat"/>
</dbReference>
<keyword evidence="8" id="KW-0812">Transmembrane</keyword>
<dbReference type="NCBIfam" id="TIGR01614">
    <property type="entry name" value="PME_inhib"/>
    <property type="match status" value="1"/>
</dbReference>
<keyword evidence="8" id="KW-1133">Transmembrane helix</keyword>
<dbReference type="CDD" id="cd15799">
    <property type="entry name" value="PMEI-like_4"/>
    <property type="match status" value="1"/>
</dbReference>
<evidence type="ECO:0000256" key="4">
    <source>
        <dbReference type="ARBA" id="ARBA00022801"/>
    </source>
</evidence>
<keyword evidence="7" id="KW-0964">Secreted</keyword>
<dbReference type="Gene3D" id="1.20.140.40">
    <property type="entry name" value="Invertase/pectin methylesterase inhibitor family protein"/>
    <property type="match status" value="1"/>
</dbReference>
<dbReference type="PROSITE" id="PS00800">
    <property type="entry name" value="PECTINESTERASE_1"/>
    <property type="match status" value="1"/>
</dbReference>
<protein>
    <recommendedName>
        <fullName evidence="7">Pectinesterase</fullName>
        <ecNumber evidence="7">3.1.1.11</ecNumber>
    </recommendedName>
</protein>
<comment type="function">
    <text evidence="7">Acts in the modification of cell walls via demethylesterification of cell wall pectin.</text>
</comment>
<evidence type="ECO:0000256" key="7">
    <source>
        <dbReference type="RuleBase" id="RU000589"/>
    </source>
</evidence>
<dbReference type="FunFam" id="2.160.20.10:FF:000001">
    <property type="entry name" value="Pectinesterase"/>
    <property type="match status" value="1"/>
</dbReference>
<dbReference type="InterPro" id="IPR012334">
    <property type="entry name" value="Pectin_lyas_fold"/>
</dbReference>
<keyword evidence="8" id="KW-0472">Membrane</keyword>
<dbReference type="Pfam" id="PF04043">
    <property type="entry name" value="PMEI"/>
    <property type="match status" value="1"/>
</dbReference>
<dbReference type="AlphaFoldDB" id="A0AAD4SQH3"/>
<keyword evidence="5 7" id="KW-0063">Aspartyl esterase</keyword>
<gene>
    <name evidence="10" type="ORF">MKW98_016723</name>
</gene>
<feature type="domain" description="Pectinesterase inhibitor" evidence="9">
    <location>
        <begin position="66"/>
        <end position="203"/>
    </location>
</feature>
<comment type="pathway">
    <text evidence="1 7">Glycan metabolism; pectin degradation; 2-dehydro-3-deoxy-D-gluconate from pectin: step 1/5.</text>
</comment>
<evidence type="ECO:0000256" key="3">
    <source>
        <dbReference type="ARBA" id="ARBA00007786"/>
    </source>
</evidence>
<dbReference type="SMART" id="SM00856">
    <property type="entry name" value="PMEI"/>
    <property type="match status" value="1"/>
</dbReference>
<keyword evidence="11" id="KW-1185">Reference proteome</keyword>
<dbReference type="Gene3D" id="2.160.20.10">
    <property type="entry name" value="Single-stranded right-handed beta-helix, Pectin lyase-like"/>
    <property type="match status" value="1"/>
</dbReference>
<proteinExistence type="inferred from homology"/>
<keyword evidence="7" id="KW-0134">Cell wall</keyword>
<name>A0AAD4SQH3_9MAGN</name>
<reference evidence="10" key="1">
    <citation type="submission" date="2022-04" db="EMBL/GenBank/DDBJ databases">
        <title>A functionally conserved STORR gene fusion in Papaver species that diverged 16.8 million years ago.</title>
        <authorList>
            <person name="Catania T."/>
        </authorList>
    </citation>
    <scope>NUCLEOTIDE SEQUENCE</scope>
    <source>
        <strain evidence="10">S-188037</strain>
    </source>
</reference>
<evidence type="ECO:0000256" key="2">
    <source>
        <dbReference type="ARBA" id="ARBA00006027"/>
    </source>
</evidence>
<dbReference type="GO" id="GO:0030599">
    <property type="term" value="F:pectinesterase activity"/>
    <property type="evidence" value="ECO:0007669"/>
    <property type="project" value="UniProtKB-UniRule"/>
</dbReference>
<dbReference type="SUPFAM" id="SSF101148">
    <property type="entry name" value="Plant invertase/pectin methylesterase inhibitor"/>
    <property type="match status" value="1"/>
</dbReference>
<dbReference type="SUPFAM" id="SSF51126">
    <property type="entry name" value="Pectin lyase-like"/>
    <property type="match status" value="1"/>
</dbReference>
<dbReference type="GO" id="GO:0004857">
    <property type="term" value="F:enzyme inhibitor activity"/>
    <property type="evidence" value="ECO:0007669"/>
    <property type="project" value="InterPro"/>
</dbReference>
<dbReference type="InterPro" id="IPR011050">
    <property type="entry name" value="Pectin_lyase_fold/virulence"/>
</dbReference>
<dbReference type="InterPro" id="IPR018040">
    <property type="entry name" value="Pectinesterase_Tyr_AS"/>
</dbReference>
<feature type="active site" evidence="6">
    <location>
        <position position="390"/>
    </location>
</feature>
<accession>A0AAD4SQH3</accession>
<dbReference type="GO" id="GO:0045490">
    <property type="term" value="P:pectin catabolic process"/>
    <property type="evidence" value="ECO:0007669"/>
    <property type="project" value="UniProtKB-UniRule"/>
</dbReference>
<comment type="subcellular location">
    <subcellularLocation>
        <location evidence="7">Secreted</location>
        <location evidence="7">Cell wall</location>
    </subcellularLocation>
</comment>
<evidence type="ECO:0000256" key="8">
    <source>
        <dbReference type="SAM" id="Phobius"/>
    </source>
</evidence>
<dbReference type="InterPro" id="IPR006501">
    <property type="entry name" value="Pectinesterase_inhib_dom"/>
</dbReference>
<dbReference type="EC" id="3.1.1.11" evidence="7"/>
<comment type="caution">
    <text evidence="10">The sequence shown here is derived from an EMBL/GenBank/DDBJ whole genome shotgun (WGS) entry which is preliminary data.</text>
</comment>
<evidence type="ECO:0000313" key="11">
    <source>
        <dbReference type="Proteomes" id="UP001202328"/>
    </source>
</evidence>
<dbReference type="GO" id="GO:0042545">
    <property type="term" value="P:cell wall modification"/>
    <property type="evidence" value="ECO:0007669"/>
    <property type="project" value="UniProtKB-UniRule"/>
</dbReference>
<evidence type="ECO:0000256" key="5">
    <source>
        <dbReference type="ARBA" id="ARBA00023085"/>
    </source>
</evidence>
<evidence type="ECO:0000256" key="6">
    <source>
        <dbReference type="PROSITE-ProRule" id="PRU10040"/>
    </source>
</evidence>
<evidence type="ECO:0000259" key="9">
    <source>
        <dbReference type="SMART" id="SM00856"/>
    </source>
</evidence>
<dbReference type="Proteomes" id="UP001202328">
    <property type="component" value="Unassembled WGS sequence"/>
</dbReference>
<organism evidence="10 11">
    <name type="scientific">Papaver atlanticum</name>
    <dbReference type="NCBI Taxonomy" id="357466"/>
    <lineage>
        <taxon>Eukaryota</taxon>
        <taxon>Viridiplantae</taxon>
        <taxon>Streptophyta</taxon>
        <taxon>Embryophyta</taxon>
        <taxon>Tracheophyta</taxon>
        <taxon>Spermatophyta</taxon>
        <taxon>Magnoliopsida</taxon>
        <taxon>Ranunculales</taxon>
        <taxon>Papaveraceae</taxon>
        <taxon>Papaveroideae</taxon>
        <taxon>Papaver</taxon>
    </lineage>
</organism>
<dbReference type="PROSITE" id="PS00503">
    <property type="entry name" value="PECTINESTERASE_2"/>
    <property type="match status" value="1"/>
</dbReference>
<keyword evidence="4 7" id="KW-0378">Hydrolase</keyword>
<keyword evidence="7" id="KW-0961">Cell wall biogenesis/degradation</keyword>
<dbReference type="PANTHER" id="PTHR31707">
    <property type="entry name" value="PECTINESTERASE"/>
    <property type="match status" value="1"/>
</dbReference>
<comment type="catalytic activity">
    <reaction evidence="7">
        <text>[(1-&gt;4)-alpha-D-galacturonosyl methyl ester](n) + n H2O = [(1-&gt;4)-alpha-D-galacturonosyl](n) + n methanol + n H(+)</text>
        <dbReference type="Rhea" id="RHEA:22380"/>
        <dbReference type="Rhea" id="RHEA-COMP:14570"/>
        <dbReference type="Rhea" id="RHEA-COMP:14573"/>
        <dbReference type="ChEBI" id="CHEBI:15377"/>
        <dbReference type="ChEBI" id="CHEBI:15378"/>
        <dbReference type="ChEBI" id="CHEBI:17790"/>
        <dbReference type="ChEBI" id="CHEBI:140522"/>
        <dbReference type="ChEBI" id="CHEBI:140523"/>
        <dbReference type="EC" id="3.1.1.11"/>
    </reaction>
</comment>
<dbReference type="Pfam" id="PF01095">
    <property type="entry name" value="Pectinesterase"/>
    <property type="match status" value="1"/>
</dbReference>
<evidence type="ECO:0000313" key="10">
    <source>
        <dbReference type="EMBL" id="KAI3916989.1"/>
    </source>
</evidence>
<sequence>MASSIPSNDNLQTLLLVNNTDLVDYKRPSSSVSTCYSSLKKLYIVLCFAAIVCSTAFIGYHLLPLSTSQFVVVPSHLCDKAYNQTSCTDMDLLQMFLAKTLSHISNSKDVITNGLNSHSNDLKEKTALSVCVNLMSLSIGGVMDSIMALESLTPSSYVDAHTWLSAILTNHVTCLDELSESSKVNIVVEVEDLIAKARTSLAMITAISPPRKTTAGPYPSWVKSSDRVKFLDGSSEMVIPNVVVDMYGSGTCMTVQEAVESAPNMSNTRYVIYVKKGIYNEQVIVGKHKRNLMFVGDGMDLTIITGSLNVAEGMRTFACGTLLVEGAGFMAQDMGFVNAAGPDKEQAVAIRVSADRTVMNRCKMDAYQDTLYVHSHRQFYKNCVIIGTVDFIFGDAAVVIQSSKIIPRKPLPGQENMITAQSRYDPNQNTGISIQNCTIEPSLDLAAEITLIKTYLGRPWRNYSRTVFLESYIGGFIDPKGWHEWNSDVGIDKLYYGEFANWGPGSNTSGRVDWRGYHVISNPLDAMNFTVASFIQGDEWLDSTRVDYTLGLFNYSN</sequence>
<comment type="similarity">
    <text evidence="2">In the N-terminal section; belongs to the PMEI family.</text>
</comment>
<feature type="transmembrane region" description="Helical" evidence="8">
    <location>
        <begin position="42"/>
        <end position="63"/>
    </location>
</feature>
<evidence type="ECO:0000256" key="1">
    <source>
        <dbReference type="ARBA" id="ARBA00005184"/>
    </source>
</evidence>
<dbReference type="InterPro" id="IPR033131">
    <property type="entry name" value="Pectinesterase_Asp_AS"/>
</dbReference>